<keyword evidence="5" id="KW-1185">Reference proteome</keyword>
<dbReference type="PANTHER" id="PTHR43656">
    <property type="entry name" value="BINDING OXIDOREDUCTASE, PUTATIVE (AFU_ORTHOLOGUE AFUA_2G08260)-RELATED"/>
    <property type="match status" value="1"/>
</dbReference>
<proteinExistence type="predicted"/>
<dbReference type="GO" id="GO:0010181">
    <property type="term" value="F:FMN binding"/>
    <property type="evidence" value="ECO:0007669"/>
    <property type="project" value="InterPro"/>
</dbReference>
<feature type="domain" description="NADH:flavin oxidoreductase/NADH oxidase N-terminal" evidence="3">
    <location>
        <begin position="19"/>
        <end position="329"/>
    </location>
</feature>
<dbReference type="PANTHER" id="PTHR43656:SF2">
    <property type="entry name" value="BINDING OXIDOREDUCTASE, PUTATIVE (AFU_ORTHOLOGUE AFUA_2G08260)-RELATED"/>
    <property type="match status" value="1"/>
</dbReference>
<evidence type="ECO:0000256" key="1">
    <source>
        <dbReference type="ARBA" id="ARBA00022630"/>
    </source>
</evidence>
<sequence>MQSSLSQPWLFPDAGIRAKNRAVLAPLTHNMSLEGGLVSDNELIWLEKAAAGGFGTLIAAATLVADGGRCWPGQPALLNEQHQARFAEFARIAAGHGALALVQLHHGGVRAIPGLNGRSPVGPSAIPAGGRYPLGVEALTDEGIEAMIAAFADAAVRAYGAGLHGVELHAAHHFLLCNFLNPEVNQRSDKWGGSAANRARILLEIIGAIRARVPRSFLIGVRLSPESYANVQGIKLMNQLEITRLLAAGGLDYVHFSMGDSFKQADEFVGESLLALIASQLGGKLPLMVAGKVQNARDGDALLGLGADLVAVGSAAIGNPDWVKRQSAGQQLIPAPFSEQWLLEQGFNERALDYFRTVPGLLL</sequence>
<dbReference type="Proteomes" id="UP000663281">
    <property type="component" value="Chromosome"/>
</dbReference>
<evidence type="ECO:0000313" key="5">
    <source>
        <dbReference type="Proteomes" id="UP000663281"/>
    </source>
</evidence>
<dbReference type="InterPro" id="IPR001155">
    <property type="entry name" value="OxRdtase_FMN_N"/>
</dbReference>
<dbReference type="Pfam" id="PF00724">
    <property type="entry name" value="Oxidored_FMN"/>
    <property type="match status" value="1"/>
</dbReference>
<gene>
    <name evidence="4" type="ORF">JYB88_05180</name>
</gene>
<dbReference type="AlphaFoldDB" id="A0A975AM90"/>
<evidence type="ECO:0000259" key="3">
    <source>
        <dbReference type="Pfam" id="PF00724"/>
    </source>
</evidence>
<protein>
    <submittedName>
        <fullName evidence="4">NADH:flavin oxidoreductase</fullName>
    </submittedName>
</protein>
<reference evidence="4 5" key="1">
    <citation type="submission" date="2021-03" db="EMBL/GenBank/DDBJ databases">
        <title>Novel species identification of genus Shewanella.</title>
        <authorList>
            <person name="Liu G."/>
            <person name="Zhang Q."/>
        </authorList>
    </citation>
    <scope>NUCLEOTIDE SEQUENCE [LARGE SCALE GENOMIC DNA]</scope>
    <source>
        <strain evidence="4 5">FJAT-53726</strain>
    </source>
</reference>
<dbReference type="InterPro" id="IPR051799">
    <property type="entry name" value="NADH_flavin_oxidoreductase"/>
</dbReference>
<evidence type="ECO:0000313" key="4">
    <source>
        <dbReference type="EMBL" id="QSX31038.1"/>
    </source>
</evidence>
<dbReference type="EMBL" id="CP071504">
    <property type="protein sequence ID" value="QSX31038.1"/>
    <property type="molecule type" value="Genomic_DNA"/>
</dbReference>
<dbReference type="KEGG" id="scyp:JYB88_05180"/>
<organism evidence="4 5">
    <name type="scientific">Shewanella cyperi</name>
    <dbReference type="NCBI Taxonomy" id="2814292"/>
    <lineage>
        <taxon>Bacteria</taxon>
        <taxon>Pseudomonadati</taxon>
        <taxon>Pseudomonadota</taxon>
        <taxon>Gammaproteobacteria</taxon>
        <taxon>Alteromonadales</taxon>
        <taxon>Shewanellaceae</taxon>
        <taxon>Shewanella</taxon>
    </lineage>
</organism>
<dbReference type="GO" id="GO:0016491">
    <property type="term" value="F:oxidoreductase activity"/>
    <property type="evidence" value="ECO:0007669"/>
    <property type="project" value="UniProtKB-KW"/>
</dbReference>
<dbReference type="InterPro" id="IPR013785">
    <property type="entry name" value="Aldolase_TIM"/>
</dbReference>
<keyword evidence="1" id="KW-0285">Flavoprotein</keyword>
<dbReference type="Gene3D" id="3.20.20.70">
    <property type="entry name" value="Aldolase class I"/>
    <property type="match status" value="1"/>
</dbReference>
<evidence type="ECO:0000256" key="2">
    <source>
        <dbReference type="ARBA" id="ARBA00023002"/>
    </source>
</evidence>
<dbReference type="RefSeq" id="WP_207325711.1">
    <property type="nucleotide sequence ID" value="NZ_CP071504.1"/>
</dbReference>
<accession>A0A975AM90</accession>
<name>A0A975AM90_9GAMM</name>
<keyword evidence="2" id="KW-0560">Oxidoreductase</keyword>
<dbReference type="SUPFAM" id="SSF51395">
    <property type="entry name" value="FMN-linked oxidoreductases"/>
    <property type="match status" value="1"/>
</dbReference>